<sequence length="153" mass="17252">MKKSPQEQKLERLLRSSKFSACGFLGTDKRNLWEIIDADAAEIAKAGKTMEEVAARLQEITDIGKAGLGDWVAAGHGLQVSVDDNRGMVPCPWPHRARCLKRITTVKHFRTNTEIRWSDLNIHLIKEHGFFEGRGASFRIEPLVLLSVIFPEE</sequence>
<dbReference type="Proteomes" id="UP000050975">
    <property type="component" value="Unassembled WGS sequence"/>
</dbReference>
<dbReference type="AlphaFoldDB" id="A0A0S8JYZ2"/>
<dbReference type="EMBL" id="LJVE01000058">
    <property type="protein sequence ID" value="KPL14268.1"/>
    <property type="molecule type" value="Genomic_DNA"/>
</dbReference>
<evidence type="ECO:0000313" key="2">
    <source>
        <dbReference type="Proteomes" id="UP000050975"/>
    </source>
</evidence>
<protein>
    <submittedName>
        <fullName evidence="1">Uncharacterized protein</fullName>
    </submittedName>
</protein>
<comment type="caution">
    <text evidence="1">The sequence shown here is derived from an EMBL/GenBank/DDBJ whole genome shotgun (WGS) entry which is preliminary data.</text>
</comment>
<organism evidence="1 2">
    <name type="scientific">candidate division WOR_3 bacterium SM1_77</name>
    <dbReference type="NCBI Taxonomy" id="1703778"/>
    <lineage>
        <taxon>Bacteria</taxon>
        <taxon>Bacteria division WOR-3</taxon>
    </lineage>
</organism>
<evidence type="ECO:0000313" key="1">
    <source>
        <dbReference type="EMBL" id="KPL14268.1"/>
    </source>
</evidence>
<accession>A0A0S8JYZ2</accession>
<gene>
    <name evidence="1" type="ORF">AMJ74_03695</name>
</gene>
<name>A0A0S8JYZ2_UNCW3</name>
<reference evidence="1 2" key="1">
    <citation type="journal article" date="2015" name="Microbiome">
        <title>Genomic resolution of linkages in carbon, nitrogen, and sulfur cycling among widespread estuary sediment bacteria.</title>
        <authorList>
            <person name="Baker B.J."/>
            <person name="Lazar C.S."/>
            <person name="Teske A.P."/>
            <person name="Dick G.J."/>
        </authorList>
    </citation>
    <scope>NUCLEOTIDE SEQUENCE [LARGE SCALE GENOMIC DNA]</scope>
    <source>
        <strain evidence="1">SM1_77</strain>
    </source>
</reference>
<proteinExistence type="predicted"/>